<keyword evidence="2" id="KW-0560">Oxidoreductase</keyword>
<dbReference type="Proteomes" id="UP000800082">
    <property type="component" value="Unassembled WGS sequence"/>
</dbReference>
<organism evidence="4 5">
    <name type="scientific">Didymella exigua CBS 183.55</name>
    <dbReference type="NCBI Taxonomy" id="1150837"/>
    <lineage>
        <taxon>Eukaryota</taxon>
        <taxon>Fungi</taxon>
        <taxon>Dikarya</taxon>
        <taxon>Ascomycota</taxon>
        <taxon>Pezizomycotina</taxon>
        <taxon>Dothideomycetes</taxon>
        <taxon>Pleosporomycetidae</taxon>
        <taxon>Pleosporales</taxon>
        <taxon>Pleosporineae</taxon>
        <taxon>Didymellaceae</taxon>
        <taxon>Didymella</taxon>
    </lineage>
</organism>
<evidence type="ECO:0000313" key="4">
    <source>
        <dbReference type="EMBL" id="KAF1929627.1"/>
    </source>
</evidence>
<dbReference type="InterPro" id="IPR036291">
    <property type="entry name" value="NAD(P)-bd_dom_sf"/>
</dbReference>
<reference evidence="4" key="1">
    <citation type="journal article" date="2020" name="Stud. Mycol.">
        <title>101 Dothideomycetes genomes: a test case for predicting lifestyles and emergence of pathogens.</title>
        <authorList>
            <person name="Haridas S."/>
            <person name="Albert R."/>
            <person name="Binder M."/>
            <person name="Bloem J."/>
            <person name="Labutti K."/>
            <person name="Salamov A."/>
            <person name="Andreopoulos B."/>
            <person name="Baker S."/>
            <person name="Barry K."/>
            <person name="Bills G."/>
            <person name="Bluhm B."/>
            <person name="Cannon C."/>
            <person name="Castanera R."/>
            <person name="Culley D."/>
            <person name="Daum C."/>
            <person name="Ezra D."/>
            <person name="Gonzalez J."/>
            <person name="Henrissat B."/>
            <person name="Kuo A."/>
            <person name="Liang C."/>
            <person name="Lipzen A."/>
            <person name="Lutzoni F."/>
            <person name="Magnuson J."/>
            <person name="Mondo S."/>
            <person name="Nolan M."/>
            <person name="Ohm R."/>
            <person name="Pangilinan J."/>
            <person name="Park H.-J."/>
            <person name="Ramirez L."/>
            <person name="Alfaro M."/>
            <person name="Sun H."/>
            <person name="Tritt A."/>
            <person name="Yoshinaga Y."/>
            <person name="Zwiers L.-H."/>
            <person name="Turgeon B."/>
            <person name="Goodwin S."/>
            <person name="Spatafora J."/>
            <person name="Crous P."/>
            <person name="Grigoriev I."/>
        </authorList>
    </citation>
    <scope>NUCLEOTIDE SEQUENCE</scope>
    <source>
        <strain evidence="4">CBS 183.55</strain>
    </source>
</reference>
<comment type="similarity">
    <text evidence="1">Belongs to the 3-beta-HSD family.</text>
</comment>
<evidence type="ECO:0000313" key="5">
    <source>
        <dbReference type="Proteomes" id="UP000800082"/>
    </source>
</evidence>
<accession>A0A6A5RWI9</accession>
<protein>
    <submittedName>
        <fullName evidence="4">C-3 sterol dehydrogenase/C-4 decarboxylase family protein</fullName>
    </submittedName>
</protein>
<dbReference type="GO" id="GO:0016616">
    <property type="term" value="F:oxidoreductase activity, acting on the CH-OH group of donors, NAD or NADP as acceptor"/>
    <property type="evidence" value="ECO:0007669"/>
    <property type="project" value="InterPro"/>
</dbReference>
<dbReference type="GO" id="GO:0006694">
    <property type="term" value="P:steroid biosynthetic process"/>
    <property type="evidence" value="ECO:0007669"/>
    <property type="project" value="InterPro"/>
</dbReference>
<keyword evidence="5" id="KW-1185">Reference proteome</keyword>
<evidence type="ECO:0000256" key="1">
    <source>
        <dbReference type="ARBA" id="ARBA00009219"/>
    </source>
</evidence>
<dbReference type="OrthoDB" id="331544at2759"/>
<dbReference type="AlphaFoldDB" id="A0A6A5RWI9"/>
<evidence type="ECO:0000256" key="2">
    <source>
        <dbReference type="ARBA" id="ARBA00023002"/>
    </source>
</evidence>
<feature type="domain" description="3-beta hydroxysteroid dehydrogenase/isomerase" evidence="3">
    <location>
        <begin position="9"/>
        <end position="272"/>
    </location>
</feature>
<dbReference type="GeneID" id="54349772"/>
<name>A0A6A5RWI9_9PLEO</name>
<dbReference type="RefSeq" id="XP_033449875.1">
    <property type="nucleotide sequence ID" value="XM_033592104.1"/>
</dbReference>
<dbReference type="InterPro" id="IPR050177">
    <property type="entry name" value="Lipid_A_modif_metabolic_enz"/>
</dbReference>
<evidence type="ECO:0000259" key="3">
    <source>
        <dbReference type="Pfam" id="PF01073"/>
    </source>
</evidence>
<sequence length="363" mass="39648">MSTERTRVLVTGGCGFLGTEIVAALLATRRYDITAIDINPPALGTATFTQDVRYFRANVLDRDALQKVFDEAKPAMVVHTVGVYRLGTARYSTKNKEGEFTVNVEGTRNVLDASKECGAKGLVYTSSVTVVLDELGKDFKNVDEEWPTGRATTSYGQSKTLAENLVLASSTRSRSFATCSLRSAPIFGPSDPTVIPSIHACIPYQTPFILGDSGRNLQDYVYVSNVADAHVLAVGNLLGAQTAAGEAFFISNGEPVPLRNLCVAIWREFGHVPRFEVGVPEGVAWWVGLGAEAVEWATGVESGLSRGVVDDACRDRYVSCHKAMRILRYRPRVGLDEGIRRSCAWYRGVLARRGVRRENDGWS</sequence>
<dbReference type="EMBL" id="ML978965">
    <property type="protein sequence ID" value="KAF1929627.1"/>
    <property type="molecule type" value="Genomic_DNA"/>
</dbReference>
<dbReference type="SUPFAM" id="SSF51735">
    <property type="entry name" value="NAD(P)-binding Rossmann-fold domains"/>
    <property type="match status" value="1"/>
</dbReference>
<dbReference type="Gene3D" id="3.40.50.720">
    <property type="entry name" value="NAD(P)-binding Rossmann-like Domain"/>
    <property type="match status" value="1"/>
</dbReference>
<dbReference type="PANTHER" id="PTHR43245">
    <property type="entry name" value="BIFUNCTIONAL POLYMYXIN RESISTANCE PROTEIN ARNA"/>
    <property type="match status" value="1"/>
</dbReference>
<dbReference type="PANTHER" id="PTHR43245:SF51">
    <property type="entry name" value="SHORT CHAIN DEHYDROGENASE_REDUCTASE FAMILY 42E, MEMBER 2"/>
    <property type="match status" value="1"/>
</dbReference>
<proteinExistence type="inferred from homology"/>
<dbReference type="Pfam" id="PF01073">
    <property type="entry name" value="3Beta_HSD"/>
    <property type="match status" value="1"/>
</dbReference>
<dbReference type="InterPro" id="IPR002225">
    <property type="entry name" value="3Beta_OHSteriod_DH/Estase"/>
</dbReference>
<gene>
    <name evidence="4" type="ORF">M421DRAFT_419415</name>
</gene>